<dbReference type="AlphaFoldDB" id="W7KL78"/>
<evidence type="ECO:0000256" key="1">
    <source>
        <dbReference type="SAM" id="Phobius"/>
    </source>
</evidence>
<name>W7KL78_9CREN</name>
<sequence length="117" mass="13053">MFGSALYLVLTIHFSLSQLLGVALNFNPYPFYFVGLVIGFERLIFGITGDKRLYYLIMGEKSDLTIYFIQSIFIFGIIIGAYIGAYALFLSGILDRLAELGEGVSFVLFAISLLKMP</sequence>
<organism evidence="2 3">
    <name type="scientific">Candidatus Aramenus sulfurataquae</name>
    <dbReference type="NCBI Taxonomy" id="1326980"/>
    <lineage>
        <taxon>Archaea</taxon>
        <taxon>Thermoproteota</taxon>
        <taxon>Thermoprotei</taxon>
        <taxon>Sulfolobales</taxon>
        <taxon>Sulfolobaceae</taxon>
        <taxon>Candidatus Aramenus</taxon>
    </lineage>
</organism>
<dbReference type="Proteomes" id="UP000054284">
    <property type="component" value="Unassembled WGS sequence"/>
</dbReference>
<reference evidence="2 3" key="1">
    <citation type="journal article" date="2014" name="Genome Announc.">
        <title>Draft Genome Sequence of the Sulfolobales Archaeon AZ1, Obtained through Metagenomic Analysis of a Mexican Hot Spring.</title>
        <authorList>
            <person name="Servin-Garciduenas L.E."/>
            <person name="Martinez-Romero E."/>
        </authorList>
    </citation>
    <scope>NUCLEOTIDE SEQUENCE [LARGE SCALE GENOMIC DNA]</scope>
    <source>
        <strain evidence="2">AZ1-illumnia</strain>
    </source>
</reference>
<feature type="transmembrane region" description="Helical" evidence="1">
    <location>
        <begin position="29"/>
        <end position="45"/>
    </location>
</feature>
<proteinExistence type="predicted"/>
<evidence type="ECO:0000313" key="3">
    <source>
        <dbReference type="Proteomes" id="UP000054284"/>
    </source>
</evidence>
<keyword evidence="1" id="KW-1133">Transmembrane helix</keyword>
<comment type="caution">
    <text evidence="2">The sequence shown here is derived from an EMBL/GenBank/DDBJ whole genome shotgun (WGS) entry which is preliminary data.</text>
</comment>
<evidence type="ECO:0000313" key="2">
    <source>
        <dbReference type="EMBL" id="EWG08110.1"/>
    </source>
</evidence>
<dbReference type="EMBL" id="ASRH01000001">
    <property type="protein sequence ID" value="EWG08110.1"/>
    <property type="molecule type" value="Genomic_DNA"/>
</dbReference>
<keyword evidence="3" id="KW-1185">Reference proteome</keyword>
<accession>W7KL78</accession>
<protein>
    <submittedName>
        <fullName evidence="2">Uncharacterized protein</fullName>
    </submittedName>
</protein>
<gene>
    <name evidence="2" type="ORF">ASUL_00610</name>
</gene>
<feature type="transmembrane region" description="Helical" evidence="1">
    <location>
        <begin position="66"/>
        <end position="90"/>
    </location>
</feature>
<keyword evidence="1" id="KW-0812">Transmembrane</keyword>
<keyword evidence="1" id="KW-0472">Membrane</keyword>